<comment type="caution">
    <text evidence="2">The sequence shown here is derived from an EMBL/GenBank/DDBJ whole genome shotgun (WGS) entry which is preliminary data.</text>
</comment>
<feature type="compositionally biased region" description="Polar residues" evidence="1">
    <location>
        <begin position="1"/>
        <end position="13"/>
    </location>
</feature>
<reference evidence="2 3" key="1">
    <citation type="journal article" date="2024" name="G3 (Bethesda)">
        <title>Genome assembly of Hibiscus sabdariffa L. provides insights into metabolisms of medicinal natural products.</title>
        <authorList>
            <person name="Kim T."/>
        </authorList>
    </citation>
    <scope>NUCLEOTIDE SEQUENCE [LARGE SCALE GENOMIC DNA]</scope>
    <source>
        <strain evidence="2">TK-2024</strain>
        <tissue evidence="2">Old leaves</tissue>
    </source>
</reference>
<evidence type="ECO:0000256" key="1">
    <source>
        <dbReference type="SAM" id="MobiDB-lite"/>
    </source>
</evidence>
<protein>
    <submittedName>
        <fullName evidence="2">Uncharacterized protein</fullName>
    </submittedName>
</protein>
<dbReference type="Proteomes" id="UP001472677">
    <property type="component" value="Unassembled WGS sequence"/>
</dbReference>
<sequence length="190" mass="20810">MHLHQQSQSSNAPSTVQSSHATSSSVQTSHVPSPTLQSSQPVLVSSSSAYEFGSQPYLEQKMCHREASQQLSSIPQIDAKYGYDSQPTNYVMPGENLVSMPVHGHVTPQVSLGDMGYQVQDSEVSINENLVVPEVITEWRKNVEDDRFYTSSGPFTSSAGGFKADPNDFCCLEPSVIPERVFLSERIPGE</sequence>
<gene>
    <name evidence="2" type="ORF">V6N12_065926</name>
</gene>
<dbReference type="EMBL" id="JBBPBM010000127">
    <property type="protein sequence ID" value="KAK8505474.1"/>
    <property type="molecule type" value="Genomic_DNA"/>
</dbReference>
<name>A0ABR2BEC6_9ROSI</name>
<accession>A0ABR2BEC6</accession>
<keyword evidence="3" id="KW-1185">Reference proteome</keyword>
<feature type="compositionally biased region" description="Low complexity" evidence="1">
    <location>
        <begin position="14"/>
        <end position="42"/>
    </location>
</feature>
<organism evidence="2 3">
    <name type="scientific">Hibiscus sabdariffa</name>
    <name type="common">roselle</name>
    <dbReference type="NCBI Taxonomy" id="183260"/>
    <lineage>
        <taxon>Eukaryota</taxon>
        <taxon>Viridiplantae</taxon>
        <taxon>Streptophyta</taxon>
        <taxon>Embryophyta</taxon>
        <taxon>Tracheophyta</taxon>
        <taxon>Spermatophyta</taxon>
        <taxon>Magnoliopsida</taxon>
        <taxon>eudicotyledons</taxon>
        <taxon>Gunneridae</taxon>
        <taxon>Pentapetalae</taxon>
        <taxon>rosids</taxon>
        <taxon>malvids</taxon>
        <taxon>Malvales</taxon>
        <taxon>Malvaceae</taxon>
        <taxon>Malvoideae</taxon>
        <taxon>Hibiscus</taxon>
    </lineage>
</organism>
<evidence type="ECO:0000313" key="2">
    <source>
        <dbReference type="EMBL" id="KAK8505474.1"/>
    </source>
</evidence>
<proteinExistence type="predicted"/>
<evidence type="ECO:0000313" key="3">
    <source>
        <dbReference type="Proteomes" id="UP001472677"/>
    </source>
</evidence>
<feature type="region of interest" description="Disordered" evidence="1">
    <location>
        <begin position="1"/>
        <end position="42"/>
    </location>
</feature>